<evidence type="ECO:0000313" key="1">
    <source>
        <dbReference type="EMBL" id="CAG8617529.1"/>
    </source>
</evidence>
<accession>A0ACA9MWS0</accession>
<gene>
    <name evidence="1" type="ORF">SCALOS_LOCUS7532</name>
</gene>
<evidence type="ECO:0000313" key="2">
    <source>
        <dbReference type="Proteomes" id="UP000789860"/>
    </source>
</evidence>
<comment type="caution">
    <text evidence="1">The sequence shown here is derived from an EMBL/GenBank/DDBJ whole genome shotgun (WGS) entry which is preliminary data.</text>
</comment>
<reference evidence="1" key="1">
    <citation type="submission" date="2021-06" db="EMBL/GenBank/DDBJ databases">
        <authorList>
            <person name="Kallberg Y."/>
            <person name="Tangrot J."/>
            <person name="Rosling A."/>
        </authorList>
    </citation>
    <scope>NUCLEOTIDE SEQUENCE</scope>
    <source>
        <strain evidence="1">AU212A</strain>
    </source>
</reference>
<name>A0ACA9MWS0_9GLOM</name>
<feature type="non-terminal residue" evidence="1">
    <location>
        <position position="1"/>
    </location>
</feature>
<organism evidence="1 2">
    <name type="scientific">Scutellospora calospora</name>
    <dbReference type="NCBI Taxonomy" id="85575"/>
    <lineage>
        <taxon>Eukaryota</taxon>
        <taxon>Fungi</taxon>
        <taxon>Fungi incertae sedis</taxon>
        <taxon>Mucoromycota</taxon>
        <taxon>Glomeromycotina</taxon>
        <taxon>Glomeromycetes</taxon>
        <taxon>Diversisporales</taxon>
        <taxon>Gigasporaceae</taxon>
        <taxon>Scutellospora</taxon>
    </lineage>
</organism>
<sequence length="47" mass="5451">PKFGLEKTATYVSYNKTAIIKVLQKFHQNKDLTDRPRYGCHHITTST</sequence>
<proteinExistence type="predicted"/>
<dbReference type="EMBL" id="CAJVPM010017020">
    <property type="protein sequence ID" value="CAG8617529.1"/>
    <property type="molecule type" value="Genomic_DNA"/>
</dbReference>
<keyword evidence="2" id="KW-1185">Reference proteome</keyword>
<protein>
    <submittedName>
        <fullName evidence="1">2442_t:CDS:1</fullName>
    </submittedName>
</protein>
<dbReference type="Proteomes" id="UP000789860">
    <property type="component" value="Unassembled WGS sequence"/>
</dbReference>